<dbReference type="RefSeq" id="WP_369263733.1">
    <property type="nucleotide sequence ID" value="NZ_CP163440.1"/>
</dbReference>
<organism evidence="2">
    <name type="scientific">Streptomyces sp. R35</name>
    <dbReference type="NCBI Taxonomy" id="3238630"/>
    <lineage>
        <taxon>Bacteria</taxon>
        <taxon>Bacillati</taxon>
        <taxon>Actinomycetota</taxon>
        <taxon>Actinomycetes</taxon>
        <taxon>Kitasatosporales</taxon>
        <taxon>Streptomycetaceae</taxon>
        <taxon>Streptomyces</taxon>
    </lineage>
</organism>
<protein>
    <submittedName>
        <fullName evidence="2">Uncharacterized protein</fullName>
    </submittedName>
</protein>
<accession>A0AB39SGG6</accession>
<feature type="region of interest" description="Disordered" evidence="1">
    <location>
        <begin position="112"/>
        <end position="131"/>
    </location>
</feature>
<evidence type="ECO:0000256" key="1">
    <source>
        <dbReference type="SAM" id="MobiDB-lite"/>
    </source>
</evidence>
<reference evidence="2" key="1">
    <citation type="submission" date="2024-07" db="EMBL/GenBank/DDBJ databases">
        <authorList>
            <person name="Yu S.T."/>
        </authorList>
    </citation>
    <scope>NUCLEOTIDE SEQUENCE</scope>
    <source>
        <strain evidence="2">R35</strain>
    </source>
</reference>
<evidence type="ECO:0000313" key="2">
    <source>
        <dbReference type="EMBL" id="XDQ66752.1"/>
    </source>
</evidence>
<dbReference type="AlphaFoldDB" id="A0AB39SGG6"/>
<dbReference type="EMBL" id="CP163440">
    <property type="protein sequence ID" value="XDQ66752.1"/>
    <property type="molecule type" value="Genomic_DNA"/>
</dbReference>
<sequence length="155" mass="15723">MRHLVRKEIPDGVGGLVDTAGIAALAIRAVRDGGHVATPVGGIQQPAERGIETRNTFVLQYAREHAKLDHLRSRSSSEVRLSVSALCRSPLTVSESRLLGGVSAVTAAAASSAATGAPASRPPDTTAPPTALVVAMNVRRDGTAAGDLGGSGGEP</sequence>
<name>A0AB39SGG6_9ACTN</name>
<proteinExistence type="predicted"/>
<gene>
    <name evidence="2" type="ORF">AB5J50_41215</name>
</gene>